<evidence type="ECO:0000313" key="2">
    <source>
        <dbReference type="EMBL" id="KIJ57630.1"/>
    </source>
</evidence>
<dbReference type="EMBL" id="KN840214">
    <property type="protein sequence ID" value="KIJ57630.1"/>
    <property type="molecule type" value="Genomic_DNA"/>
</dbReference>
<sequence length="212" mass="23572">MSDLITSTCVCGRSFTQDAAYMKHLKGCTKGKKCLSSVLARAKESYEHKKHRLGDSDLEPSSAQDHNFRFQDLQAATATEDAAGGQTSNGTFREPSEESASSIPRQEDDSLPLSLWRSRRLNRRLPQRFRDMLPEPPMPSMPSTPPPAASMPSAHSEHTRVPQPCQIFNTQPNSFGLFRSYDKATLPTHDPEDSSGEDAFPRPPETQRLVAK</sequence>
<organism evidence="2 3">
    <name type="scientific">Hydnomerulius pinastri MD-312</name>
    <dbReference type="NCBI Taxonomy" id="994086"/>
    <lineage>
        <taxon>Eukaryota</taxon>
        <taxon>Fungi</taxon>
        <taxon>Dikarya</taxon>
        <taxon>Basidiomycota</taxon>
        <taxon>Agaricomycotina</taxon>
        <taxon>Agaricomycetes</taxon>
        <taxon>Agaricomycetidae</taxon>
        <taxon>Boletales</taxon>
        <taxon>Boletales incertae sedis</taxon>
        <taxon>Leucogyrophana</taxon>
    </lineage>
</organism>
<dbReference type="Proteomes" id="UP000053820">
    <property type="component" value="Unassembled WGS sequence"/>
</dbReference>
<keyword evidence="3" id="KW-1185">Reference proteome</keyword>
<protein>
    <submittedName>
        <fullName evidence="2">Uncharacterized protein</fullName>
    </submittedName>
</protein>
<feature type="region of interest" description="Disordered" evidence="1">
    <location>
        <begin position="78"/>
        <end position="110"/>
    </location>
</feature>
<feature type="compositionally biased region" description="Pro residues" evidence="1">
    <location>
        <begin position="134"/>
        <end position="149"/>
    </location>
</feature>
<feature type="region of interest" description="Disordered" evidence="1">
    <location>
        <begin position="127"/>
        <end position="212"/>
    </location>
</feature>
<name>A0A0C9VJM7_9AGAM</name>
<dbReference type="AlphaFoldDB" id="A0A0C9VJM7"/>
<dbReference type="OrthoDB" id="2648637at2759"/>
<dbReference type="HOGENOM" id="CLU_068731_0_1_1"/>
<evidence type="ECO:0000256" key="1">
    <source>
        <dbReference type="SAM" id="MobiDB-lite"/>
    </source>
</evidence>
<gene>
    <name evidence="2" type="ORF">HYDPIDRAFT_34927</name>
</gene>
<proteinExistence type="predicted"/>
<accession>A0A0C9VJM7</accession>
<evidence type="ECO:0000313" key="3">
    <source>
        <dbReference type="Proteomes" id="UP000053820"/>
    </source>
</evidence>
<reference evidence="2 3" key="1">
    <citation type="submission" date="2014-04" db="EMBL/GenBank/DDBJ databases">
        <title>Evolutionary Origins and Diversification of the Mycorrhizal Mutualists.</title>
        <authorList>
            <consortium name="DOE Joint Genome Institute"/>
            <consortium name="Mycorrhizal Genomics Consortium"/>
            <person name="Kohler A."/>
            <person name="Kuo A."/>
            <person name="Nagy L.G."/>
            <person name="Floudas D."/>
            <person name="Copeland A."/>
            <person name="Barry K.W."/>
            <person name="Cichocki N."/>
            <person name="Veneault-Fourrey C."/>
            <person name="LaButti K."/>
            <person name="Lindquist E.A."/>
            <person name="Lipzen A."/>
            <person name="Lundell T."/>
            <person name="Morin E."/>
            <person name="Murat C."/>
            <person name="Riley R."/>
            <person name="Ohm R."/>
            <person name="Sun H."/>
            <person name="Tunlid A."/>
            <person name="Henrissat B."/>
            <person name="Grigoriev I.V."/>
            <person name="Hibbett D.S."/>
            <person name="Martin F."/>
        </authorList>
    </citation>
    <scope>NUCLEOTIDE SEQUENCE [LARGE SCALE GENOMIC DNA]</scope>
    <source>
        <strain evidence="2 3">MD-312</strain>
    </source>
</reference>